<dbReference type="EMBL" id="CP088295">
    <property type="protein sequence ID" value="UUY06335.1"/>
    <property type="molecule type" value="Genomic_DNA"/>
</dbReference>
<evidence type="ECO:0000313" key="2">
    <source>
        <dbReference type="EMBL" id="UUY06335.1"/>
    </source>
</evidence>
<reference evidence="3" key="1">
    <citation type="submission" date="2021-11" db="EMBL/GenBank/DDBJ databases">
        <title>Cultivation dependent microbiological survey of springs from the worlds oldest radium mine currently devoted to the extraction of radon-saturated water.</title>
        <authorList>
            <person name="Kapinusova G."/>
            <person name="Smrhova T."/>
            <person name="Strejcek M."/>
            <person name="Suman J."/>
            <person name="Jani K."/>
            <person name="Pajer P."/>
            <person name="Uhlik O."/>
        </authorList>
    </citation>
    <scope>NUCLEOTIDE SEQUENCE [LARGE SCALE GENOMIC DNA]</scope>
    <source>
        <strain evidence="3">J379</strain>
    </source>
</reference>
<accession>A0ABY5PPT3</accession>
<evidence type="ECO:0000259" key="1">
    <source>
        <dbReference type="Pfam" id="PF02272"/>
    </source>
</evidence>
<evidence type="ECO:0000313" key="3">
    <source>
        <dbReference type="Proteomes" id="UP001058860"/>
    </source>
</evidence>
<proteinExistence type="predicted"/>
<dbReference type="Gene3D" id="3.10.310.40">
    <property type="match status" value="1"/>
</dbReference>
<sequence>MAGIEPKQLMDVADRVKGKLGDQGAVVLGAAADGKVSLVVAVSPALVERGVKAGAIVKEAAQVVGGGGGGRDTIAQAGGKDAAKLPDALTAAKAAIERALQ</sequence>
<dbReference type="Proteomes" id="UP001058860">
    <property type="component" value="Chromosome"/>
</dbReference>
<name>A0ABY5PPT3_9ACTN</name>
<dbReference type="Pfam" id="PF02272">
    <property type="entry name" value="DHHA1"/>
    <property type="match status" value="1"/>
</dbReference>
<dbReference type="InterPro" id="IPR003156">
    <property type="entry name" value="DHHA1_dom"/>
</dbReference>
<organism evidence="2 3">
    <name type="scientific">Svornostia abyssi</name>
    <dbReference type="NCBI Taxonomy" id="2898438"/>
    <lineage>
        <taxon>Bacteria</taxon>
        <taxon>Bacillati</taxon>
        <taxon>Actinomycetota</taxon>
        <taxon>Thermoleophilia</taxon>
        <taxon>Solirubrobacterales</taxon>
        <taxon>Baekduiaceae</taxon>
        <taxon>Svornostia</taxon>
    </lineage>
</organism>
<gene>
    <name evidence="2" type="ORF">LRS13_18495</name>
</gene>
<protein>
    <submittedName>
        <fullName evidence="2">DHHA1 domain-containing protein</fullName>
    </submittedName>
</protein>
<feature type="domain" description="DHHA1" evidence="1">
    <location>
        <begin position="3"/>
        <end position="97"/>
    </location>
</feature>
<keyword evidence="3" id="KW-1185">Reference proteome</keyword>